<evidence type="ECO:0000313" key="3">
    <source>
        <dbReference type="EMBL" id="OZJ05116.1"/>
    </source>
</evidence>
<keyword evidence="1" id="KW-0175">Coiled coil</keyword>
<organism evidence="3 4">
    <name type="scientific">Bifiguratus adelaidae</name>
    <dbReference type="NCBI Taxonomy" id="1938954"/>
    <lineage>
        <taxon>Eukaryota</taxon>
        <taxon>Fungi</taxon>
        <taxon>Fungi incertae sedis</taxon>
        <taxon>Mucoromycota</taxon>
        <taxon>Mucoromycotina</taxon>
        <taxon>Endogonomycetes</taxon>
        <taxon>Endogonales</taxon>
        <taxon>Endogonales incertae sedis</taxon>
        <taxon>Bifiguratus</taxon>
    </lineage>
</organism>
<accession>A0A261Y3B6</accession>
<dbReference type="EMBL" id="MVBO01000022">
    <property type="protein sequence ID" value="OZJ05116.1"/>
    <property type="molecule type" value="Genomic_DNA"/>
</dbReference>
<feature type="region of interest" description="Disordered" evidence="2">
    <location>
        <begin position="458"/>
        <end position="513"/>
    </location>
</feature>
<feature type="compositionally biased region" description="Polar residues" evidence="2">
    <location>
        <begin position="16"/>
        <end position="37"/>
    </location>
</feature>
<feature type="compositionally biased region" description="Basic and acidic residues" evidence="2">
    <location>
        <begin position="343"/>
        <end position="358"/>
    </location>
</feature>
<dbReference type="OrthoDB" id="2238957at2759"/>
<protein>
    <submittedName>
        <fullName evidence="3">Uncharacterized protein</fullName>
    </submittedName>
</protein>
<evidence type="ECO:0000256" key="1">
    <source>
        <dbReference type="SAM" id="Coils"/>
    </source>
</evidence>
<sequence>MTKQTTGLSEGEKQTEQPSQAEQSGQKDNGASDSVANAGSAPSMELGSVSPEVIMANIKAVKERVINTGKLYKLISTKEAELTSLRTELADLKASLTNAQKEIHLLTTELDIFKADADRNRHRQQEVDSILAKHRDDMDKLRGREDALNQELSLLKRQLEDAREMSDSWRSKYTATEMIKTQLEYERQENAPSKTVLLERNNRIKVLEEELKTRQVNSAADVTHLRAQKEEFDRLKGVEKERDKLRTDYKALERDLKRREIEAKQHLKALEELEALRSEYASLKEEHDSDKVAHEVELSMMREELHKGINGAGATKNGSPSIHGDDFSEMNHKLIQENAKLTKQNERLQKEVERERQRNKNLAQADQEEHAAHAQASAQIAELKNLLKAKESELATAKFGQMATGSESSVTELQVLRDENEKMLKEKRVLQDVNTEHLVTIAELKVSLRSARINAGRPVEASPVEPHPTDHQIETAIELSPPPKKRKRRTKAELAAERASQREQQQEDQVPPDRIETCYTAVVAPNSPMPLSNALLSPLSTPRDRLISIKRMSTKDRLQEMKNLLKTIQSDSEHLLVNISELDPYVSDYLDVFLVALESIFTTQISELTGPEVEVSKVTRHELPNDASAVLLPTYFADADVAIARFLYSFWHRQTESVRGVMCDWFARMIFKYAISAPDRKGQPHRRFVRTYAVICRNADNSAMTYGKYLRVLCFDLMRELPPGNCMLDTVSDVFAVYPEAFSQIVSDPKNFSHICLYVIQSIFAGLVEALQSPFAMSVSSNMQRFGWAPHDAAPFLDDLINDILCILKSEAFQLRVAAGEDNTEDEAFTLAKALELAAYHYPDWPTAYQQIINAGVGPLMASGKLVNLCLEITGSVGRTALSGSDFKPGVEDLITWMEGTLQHGTNLHEGEFHQQEAAAHTILILASGDQSKLATLLDWFQHLDSRHLSMMREDYKAEFRYILGLANPKL</sequence>
<comment type="caution">
    <text evidence="3">The sequence shown here is derived from an EMBL/GenBank/DDBJ whole genome shotgun (WGS) entry which is preliminary data.</text>
</comment>
<name>A0A261Y3B6_9FUNG</name>
<keyword evidence="4" id="KW-1185">Reference proteome</keyword>
<reference evidence="3 4" key="1">
    <citation type="journal article" date="2017" name="Mycologia">
        <title>Bifiguratus adelaidae, gen. et sp. nov., a new member of Mucoromycotina in endophytic and soil-dwelling habitats.</title>
        <authorList>
            <person name="Torres-Cruz T.J."/>
            <person name="Billingsley Tobias T.L."/>
            <person name="Almatruk M."/>
            <person name="Hesse C."/>
            <person name="Kuske C.R."/>
            <person name="Desiro A."/>
            <person name="Benucci G.M."/>
            <person name="Bonito G."/>
            <person name="Stajich J.E."/>
            <person name="Dunlap C."/>
            <person name="Arnold A.E."/>
            <person name="Porras-Alfaro A."/>
        </authorList>
    </citation>
    <scope>NUCLEOTIDE SEQUENCE [LARGE SCALE GENOMIC DNA]</scope>
    <source>
        <strain evidence="3 4">AZ0501</strain>
    </source>
</reference>
<feature type="coiled-coil region" evidence="1">
    <location>
        <begin position="75"/>
        <end position="172"/>
    </location>
</feature>
<feature type="region of interest" description="Disordered" evidence="2">
    <location>
        <begin position="1"/>
        <end position="45"/>
    </location>
</feature>
<feature type="compositionally biased region" description="Basic and acidic residues" evidence="2">
    <location>
        <begin position="491"/>
        <end position="513"/>
    </location>
</feature>
<feature type="region of interest" description="Disordered" evidence="2">
    <location>
        <begin position="340"/>
        <end position="376"/>
    </location>
</feature>
<feature type="coiled-coil region" evidence="1">
    <location>
        <begin position="235"/>
        <end position="293"/>
    </location>
</feature>
<proteinExistence type="predicted"/>
<gene>
    <name evidence="3" type="ORF">BZG36_01385</name>
</gene>
<evidence type="ECO:0000256" key="2">
    <source>
        <dbReference type="SAM" id="MobiDB-lite"/>
    </source>
</evidence>
<evidence type="ECO:0000313" key="4">
    <source>
        <dbReference type="Proteomes" id="UP000242875"/>
    </source>
</evidence>
<dbReference type="AlphaFoldDB" id="A0A261Y3B6"/>
<dbReference type="Proteomes" id="UP000242875">
    <property type="component" value="Unassembled WGS sequence"/>
</dbReference>